<dbReference type="AlphaFoldDB" id="A0A2T0WIW7"/>
<proteinExistence type="predicted"/>
<comment type="caution">
    <text evidence="1">The sequence shown here is derived from an EMBL/GenBank/DDBJ whole genome shotgun (WGS) entry which is preliminary data.</text>
</comment>
<dbReference type="Proteomes" id="UP000238157">
    <property type="component" value="Unassembled WGS sequence"/>
</dbReference>
<evidence type="ECO:0000313" key="2">
    <source>
        <dbReference type="Proteomes" id="UP000238157"/>
    </source>
</evidence>
<accession>A0A2T0WIW7</accession>
<keyword evidence="2" id="KW-1185">Reference proteome</keyword>
<organism evidence="1 2">
    <name type="scientific">Mongoliibacter ruber</name>
    <dbReference type="NCBI Taxonomy" id="1750599"/>
    <lineage>
        <taxon>Bacteria</taxon>
        <taxon>Pseudomonadati</taxon>
        <taxon>Bacteroidota</taxon>
        <taxon>Cytophagia</taxon>
        <taxon>Cytophagales</taxon>
        <taxon>Cyclobacteriaceae</taxon>
        <taxon>Mongoliibacter</taxon>
    </lineage>
</organism>
<protein>
    <submittedName>
        <fullName evidence="1">Uncharacterized protein</fullName>
    </submittedName>
</protein>
<evidence type="ECO:0000313" key="1">
    <source>
        <dbReference type="EMBL" id="PRY86637.1"/>
    </source>
</evidence>
<dbReference type="EMBL" id="PVTR01000008">
    <property type="protein sequence ID" value="PRY86637.1"/>
    <property type="molecule type" value="Genomic_DNA"/>
</dbReference>
<name>A0A2T0WIW7_9BACT</name>
<reference evidence="1 2" key="1">
    <citation type="submission" date="2018-03" db="EMBL/GenBank/DDBJ databases">
        <title>Genomic Encyclopedia of Archaeal and Bacterial Type Strains, Phase II (KMG-II): from individual species to whole genera.</title>
        <authorList>
            <person name="Goeker M."/>
        </authorList>
    </citation>
    <scope>NUCLEOTIDE SEQUENCE [LARGE SCALE GENOMIC DNA]</scope>
    <source>
        <strain evidence="1 2">DSM 27929</strain>
    </source>
</reference>
<gene>
    <name evidence="1" type="ORF">CLW00_108124</name>
</gene>
<sequence length="35" mass="4092">MIALNLNTVKLLNQYKGSLYSQLLYLRKTSSQEIF</sequence>